<name>A0ABR0Q9N5_GOSAR</name>
<evidence type="ECO:0000313" key="2">
    <source>
        <dbReference type="Proteomes" id="UP001358586"/>
    </source>
</evidence>
<gene>
    <name evidence="1" type="ORF">PVK06_011563</name>
</gene>
<protein>
    <submittedName>
        <fullName evidence="1">Uncharacterized protein</fullName>
    </submittedName>
</protein>
<comment type="caution">
    <text evidence="1">The sequence shown here is derived from an EMBL/GenBank/DDBJ whole genome shotgun (WGS) entry which is preliminary data.</text>
</comment>
<dbReference type="EMBL" id="JARKNE010000004">
    <property type="protein sequence ID" value="KAK5835850.1"/>
    <property type="molecule type" value="Genomic_DNA"/>
</dbReference>
<accession>A0ABR0Q9N5</accession>
<evidence type="ECO:0000313" key="1">
    <source>
        <dbReference type="EMBL" id="KAK5835850.1"/>
    </source>
</evidence>
<organism evidence="1 2">
    <name type="scientific">Gossypium arboreum</name>
    <name type="common">Tree cotton</name>
    <name type="synonym">Gossypium nanking</name>
    <dbReference type="NCBI Taxonomy" id="29729"/>
    <lineage>
        <taxon>Eukaryota</taxon>
        <taxon>Viridiplantae</taxon>
        <taxon>Streptophyta</taxon>
        <taxon>Embryophyta</taxon>
        <taxon>Tracheophyta</taxon>
        <taxon>Spermatophyta</taxon>
        <taxon>Magnoliopsida</taxon>
        <taxon>eudicotyledons</taxon>
        <taxon>Gunneridae</taxon>
        <taxon>Pentapetalae</taxon>
        <taxon>rosids</taxon>
        <taxon>malvids</taxon>
        <taxon>Malvales</taxon>
        <taxon>Malvaceae</taxon>
        <taxon>Malvoideae</taxon>
        <taxon>Gossypium</taxon>
    </lineage>
</organism>
<reference evidence="1 2" key="1">
    <citation type="submission" date="2023-03" db="EMBL/GenBank/DDBJ databases">
        <title>WGS of Gossypium arboreum.</title>
        <authorList>
            <person name="Yu D."/>
        </authorList>
    </citation>
    <scope>NUCLEOTIDE SEQUENCE [LARGE SCALE GENOMIC DNA]</scope>
    <source>
        <tissue evidence="1">Leaf</tissue>
    </source>
</reference>
<keyword evidence="2" id="KW-1185">Reference proteome</keyword>
<sequence>MTITTLSSIAPPCCITYTSSLLHHYINIGAVNVYNLASQFQSGIPVDLTNQTNDLANQINPLAPSNIPILPSSGASPSLNST</sequence>
<proteinExistence type="predicted"/>
<dbReference type="Proteomes" id="UP001358586">
    <property type="component" value="Chromosome 4"/>
</dbReference>